<name>A0ACA9Q5B7_9GLOM</name>
<dbReference type="EMBL" id="CAJVQC010027676">
    <property type="protein sequence ID" value="CAG8737133.1"/>
    <property type="molecule type" value="Genomic_DNA"/>
</dbReference>
<feature type="non-terminal residue" evidence="1">
    <location>
        <position position="1"/>
    </location>
</feature>
<sequence>RELTETGRIKCPLYNIIAEWVKHAWYAIDIEQIKRSFKCCGILVAIDGSEDDLIFDHVCVENNEVDEYIFRNDLPYLCLNNTVPPISKTLPTTRLTTSAPSTSTRFLASTEFSTL</sequence>
<evidence type="ECO:0000313" key="1">
    <source>
        <dbReference type="EMBL" id="CAG8737133.1"/>
    </source>
</evidence>
<evidence type="ECO:0000313" key="2">
    <source>
        <dbReference type="Proteomes" id="UP000789920"/>
    </source>
</evidence>
<dbReference type="Proteomes" id="UP000789920">
    <property type="component" value="Unassembled WGS sequence"/>
</dbReference>
<feature type="non-terminal residue" evidence="1">
    <location>
        <position position="115"/>
    </location>
</feature>
<reference evidence="1" key="1">
    <citation type="submission" date="2021-06" db="EMBL/GenBank/DDBJ databases">
        <authorList>
            <person name="Kallberg Y."/>
            <person name="Tangrot J."/>
            <person name="Rosling A."/>
        </authorList>
    </citation>
    <scope>NUCLEOTIDE SEQUENCE</scope>
    <source>
        <strain evidence="1">MA461A</strain>
    </source>
</reference>
<protein>
    <submittedName>
        <fullName evidence="1">3448_t:CDS:1</fullName>
    </submittedName>
</protein>
<comment type="caution">
    <text evidence="1">The sequence shown here is derived from an EMBL/GenBank/DDBJ whole genome shotgun (WGS) entry which is preliminary data.</text>
</comment>
<gene>
    <name evidence="1" type="ORF">RPERSI_LOCUS12771</name>
</gene>
<accession>A0ACA9Q5B7</accession>
<organism evidence="1 2">
    <name type="scientific">Racocetra persica</name>
    <dbReference type="NCBI Taxonomy" id="160502"/>
    <lineage>
        <taxon>Eukaryota</taxon>
        <taxon>Fungi</taxon>
        <taxon>Fungi incertae sedis</taxon>
        <taxon>Mucoromycota</taxon>
        <taxon>Glomeromycotina</taxon>
        <taxon>Glomeromycetes</taxon>
        <taxon>Diversisporales</taxon>
        <taxon>Gigasporaceae</taxon>
        <taxon>Racocetra</taxon>
    </lineage>
</organism>
<keyword evidence="2" id="KW-1185">Reference proteome</keyword>
<proteinExistence type="predicted"/>